<dbReference type="InterPro" id="IPR011429">
    <property type="entry name" value="Cyt_c_Planctomycete-type"/>
</dbReference>
<dbReference type="EMBL" id="CP036281">
    <property type="protein sequence ID" value="QDU81237.1"/>
    <property type="molecule type" value="Genomic_DNA"/>
</dbReference>
<dbReference type="PANTHER" id="PTHR35889">
    <property type="entry name" value="CYCLOINULO-OLIGOSACCHARIDE FRUCTANOTRANSFERASE-RELATED"/>
    <property type="match status" value="1"/>
</dbReference>
<sequence>MRFIQLYHRENILSGLFGLALILLIGSVASSAEISEAEREQHKFFETNIRPLLAKHCYECHSANEQKGNLRLDHPSFLKSGGDSGEVIVAGKPDESLLLEAVRYESFEMPPEQPISDKEIALLETWIKQGAYWPEEAPPSATAGEITEEDKNWWAYQPIQKPDVPNADTFENAIDAFVAQKYSEQKLTAAPQADKATLIRRLYFDVVGLPPTPEEVSAFVNSDDPAAYEKLVDQLLASPQYGEHWGRHWLDVVRYADSDGWRKDDYRPSAWRYRDYVIKSFNDDKPYDQFIREQLAGDEIAPEDPEALAATGFLRLGIYEYNQRDAVTQWHNIVDEITDVTSDVFLATGLACARCHNHKFDPLLQADYYNLRSFFEPLVWRDDVPFATGEEVAAYEVKQKAWEEKTADIRKALKDIQQEYLDIRTNQAVSLFPLDVQAAWKTPTAERNSWEHQLAYMVDRQAEDKRALANWNNLKGEKKENWKRLDAELKKFDKMKPQPLPSLPTVSDAPGEVSETRIPDKSNSDTFSPAYLTVLGGEVPEIKPTAQRPESSGRRTALANWIADPSNPITTRVMVNRVWQYHFGRGIVSSPNDFGQLGTKPSHPELLDWLASEFIENGLHLKPLHRMILLSDTYQQSAFHPEEDQYDLIDPTNIYLWRSHIRRLSAEEIRDSMLAATGELDLQQEGEGIKGEHNRRSIYFRVLRNSPVPFLHTMGTPDGIRSAPTRYIATTAPQALLMLNGEFTYERARKLAERWKEISDHTAFIDQVFISLTGQTPTESQLQQGLQYLSTGDEADLNARRTDFCHVLLNSNLFLYVE</sequence>
<dbReference type="GO" id="GO:0020037">
    <property type="term" value="F:heme binding"/>
    <property type="evidence" value="ECO:0007669"/>
    <property type="project" value="InterPro"/>
</dbReference>
<dbReference type="GO" id="GO:0009055">
    <property type="term" value="F:electron transfer activity"/>
    <property type="evidence" value="ECO:0007669"/>
    <property type="project" value="InterPro"/>
</dbReference>
<dbReference type="Pfam" id="PF07635">
    <property type="entry name" value="PSCyt1"/>
    <property type="match status" value="1"/>
</dbReference>
<dbReference type="InterPro" id="IPR036909">
    <property type="entry name" value="Cyt_c-like_dom_sf"/>
</dbReference>
<reference evidence="5 6" key="1">
    <citation type="submission" date="2019-02" db="EMBL/GenBank/DDBJ databases">
        <title>Deep-cultivation of Planctomycetes and their phenomic and genomic characterization uncovers novel biology.</title>
        <authorList>
            <person name="Wiegand S."/>
            <person name="Jogler M."/>
            <person name="Boedeker C."/>
            <person name="Pinto D."/>
            <person name="Vollmers J."/>
            <person name="Rivas-Marin E."/>
            <person name="Kohn T."/>
            <person name="Peeters S.H."/>
            <person name="Heuer A."/>
            <person name="Rast P."/>
            <person name="Oberbeckmann S."/>
            <person name="Bunk B."/>
            <person name="Jeske O."/>
            <person name="Meyerdierks A."/>
            <person name="Storesund J.E."/>
            <person name="Kallscheuer N."/>
            <person name="Luecker S."/>
            <person name="Lage O.M."/>
            <person name="Pohl T."/>
            <person name="Merkel B.J."/>
            <person name="Hornburger P."/>
            <person name="Mueller R.-W."/>
            <person name="Bruemmer F."/>
            <person name="Labrenz M."/>
            <person name="Spormann A.M."/>
            <person name="Op den Camp H."/>
            <person name="Overmann J."/>
            <person name="Amann R."/>
            <person name="Jetten M.S.M."/>
            <person name="Mascher T."/>
            <person name="Medema M.H."/>
            <person name="Devos D.P."/>
            <person name="Kaster A.-K."/>
            <person name="Ovreas L."/>
            <person name="Rohde M."/>
            <person name="Galperin M.Y."/>
            <person name="Jogler C."/>
        </authorList>
    </citation>
    <scope>NUCLEOTIDE SEQUENCE [LARGE SCALE GENOMIC DNA]</scope>
    <source>
        <strain evidence="5 6">Pla110</strain>
    </source>
</reference>
<dbReference type="PANTHER" id="PTHR35889:SF3">
    <property type="entry name" value="F-BOX DOMAIN-CONTAINING PROTEIN"/>
    <property type="match status" value="1"/>
</dbReference>
<evidence type="ECO:0000259" key="3">
    <source>
        <dbReference type="Pfam" id="PF07587"/>
    </source>
</evidence>
<evidence type="ECO:0000259" key="2">
    <source>
        <dbReference type="Pfam" id="PF07583"/>
    </source>
</evidence>
<dbReference type="InterPro" id="IPR011444">
    <property type="entry name" value="DUF1549"/>
</dbReference>
<evidence type="ECO:0000256" key="1">
    <source>
        <dbReference type="SAM" id="MobiDB-lite"/>
    </source>
</evidence>
<feature type="domain" description="DUF1549" evidence="2">
    <location>
        <begin position="174"/>
        <end position="377"/>
    </location>
</feature>
<feature type="region of interest" description="Disordered" evidence="1">
    <location>
        <begin position="496"/>
        <end position="522"/>
    </location>
</feature>
<dbReference type="KEGG" id="plon:Pla110_29760"/>
<dbReference type="InterPro" id="IPR022655">
    <property type="entry name" value="DUF1553"/>
</dbReference>
<feature type="domain" description="Cytochrome C Planctomycete-type" evidence="4">
    <location>
        <begin position="57"/>
        <end position="112"/>
    </location>
</feature>
<dbReference type="OrthoDB" id="127107at2"/>
<dbReference type="Pfam" id="PF07587">
    <property type="entry name" value="PSD1"/>
    <property type="match status" value="1"/>
</dbReference>
<dbReference type="Proteomes" id="UP000317178">
    <property type="component" value="Chromosome"/>
</dbReference>
<dbReference type="AlphaFoldDB" id="A0A518CPS9"/>
<protein>
    <submittedName>
        <fullName evidence="5">Planctomycete cytochrome C</fullName>
    </submittedName>
</protein>
<evidence type="ECO:0000313" key="6">
    <source>
        <dbReference type="Proteomes" id="UP000317178"/>
    </source>
</evidence>
<proteinExistence type="predicted"/>
<dbReference type="SUPFAM" id="SSF46626">
    <property type="entry name" value="Cytochrome c"/>
    <property type="match status" value="1"/>
</dbReference>
<keyword evidence="6" id="KW-1185">Reference proteome</keyword>
<name>A0A518CPS9_9PLAN</name>
<dbReference type="RefSeq" id="WP_144996438.1">
    <property type="nucleotide sequence ID" value="NZ_CP036281.1"/>
</dbReference>
<gene>
    <name evidence="5" type="ORF">Pla110_29760</name>
</gene>
<evidence type="ECO:0000313" key="5">
    <source>
        <dbReference type="EMBL" id="QDU81237.1"/>
    </source>
</evidence>
<evidence type="ECO:0000259" key="4">
    <source>
        <dbReference type="Pfam" id="PF07635"/>
    </source>
</evidence>
<feature type="domain" description="DUF1553" evidence="3">
    <location>
        <begin position="554"/>
        <end position="788"/>
    </location>
</feature>
<dbReference type="Pfam" id="PF07583">
    <property type="entry name" value="PSCyt2"/>
    <property type="match status" value="1"/>
</dbReference>
<organism evidence="5 6">
    <name type="scientific">Polystyrenella longa</name>
    <dbReference type="NCBI Taxonomy" id="2528007"/>
    <lineage>
        <taxon>Bacteria</taxon>
        <taxon>Pseudomonadati</taxon>
        <taxon>Planctomycetota</taxon>
        <taxon>Planctomycetia</taxon>
        <taxon>Planctomycetales</taxon>
        <taxon>Planctomycetaceae</taxon>
        <taxon>Polystyrenella</taxon>
    </lineage>
</organism>
<accession>A0A518CPS9</accession>